<reference evidence="14" key="2">
    <citation type="submission" date="2023-07" db="EMBL/GenBank/DDBJ databases">
        <authorList>
            <consortium name="Lawrence Berkeley National Laboratory"/>
            <person name="Haridas S."/>
            <person name="Hensen N."/>
            <person name="Bonometti L."/>
            <person name="Westerberg I."/>
            <person name="Brannstrom I.O."/>
            <person name="Guillou S."/>
            <person name="Cros-Aarteil S."/>
            <person name="Calhoun S."/>
            <person name="Kuo A."/>
            <person name="Mondo S."/>
            <person name="Pangilinan J."/>
            <person name="Riley R."/>
            <person name="LaButti K."/>
            <person name="Andreopoulos B."/>
            <person name="Lipzen A."/>
            <person name="Chen C."/>
            <person name="Yanf M."/>
            <person name="Daum C."/>
            <person name="Ng V."/>
            <person name="Clum A."/>
            <person name="Steindorff A."/>
            <person name="Ohm R."/>
            <person name="Martin F."/>
            <person name="Silar P."/>
            <person name="Natvig D."/>
            <person name="Lalanne C."/>
            <person name="Gautier V."/>
            <person name="Ament-velasquez S.L."/>
            <person name="Kruys A."/>
            <person name="Hutchinson M.I."/>
            <person name="Powell A.J."/>
            <person name="Barry K."/>
            <person name="Miller A.N."/>
            <person name="Grigoriev I.V."/>
            <person name="Debuchy R."/>
            <person name="Gladieux P."/>
            <person name="Thoren M.H."/>
            <person name="Johannesson H."/>
        </authorList>
    </citation>
    <scope>NUCLEOTIDE SEQUENCE</scope>
    <source>
        <strain evidence="14">FGSC 1904</strain>
    </source>
</reference>
<dbReference type="PANTHER" id="PTHR12504">
    <property type="entry name" value="MITOCHONDRIAL IMPORT RECEPTOR SUBUNIT TOM22"/>
    <property type="match status" value="1"/>
</dbReference>
<keyword evidence="8" id="KW-0811">Translocation</keyword>
<keyword evidence="4 13" id="KW-0812">Transmembrane</keyword>
<dbReference type="InterPro" id="IPR020951">
    <property type="entry name" value="Tom22_fungi"/>
</dbReference>
<feature type="region of interest" description="Disordered" evidence="12">
    <location>
        <begin position="1"/>
        <end position="40"/>
    </location>
</feature>
<protein>
    <submittedName>
        <fullName evidence="14">Mitochondrial import receptor subunit tom-22</fullName>
    </submittedName>
</protein>
<keyword evidence="10 13" id="KW-0472">Membrane</keyword>
<comment type="similarity">
    <text evidence="2">Belongs to the Tom22 family.</text>
</comment>
<evidence type="ECO:0000256" key="8">
    <source>
        <dbReference type="ARBA" id="ARBA00023010"/>
    </source>
</evidence>
<evidence type="ECO:0000256" key="6">
    <source>
        <dbReference type="ARBA" id="ARBA00022927"/>
    </source>
</evidence>
<dbReference type="EMBL" id="JAUTDP010000005">
    <property type="protein sequence ID" value="KAK3399135.1"/>
    <property type="molecule type" value="Genomic_DNA"/>
</dbReference>
<evidence type="ECO:0000256" key="11">
    <source>
        <dbReference type="ARBA" id="ARBA00023170"/>
    </source>
</evidence>
<evidence type="ECO:0000256" key="3">
    <source>
        <dbReference type="ARBA" id="ARBA00022448"/>
    </source>
</evidence>
<keyword evidence="3" id="KW-0813">Transport</keyword>
<evidence type="ECO:0000256" key="1">
    <source>
        <dbReference type="ARBA" id="ARBA00004572"/>
    </source>
</evidence>
<feature type="transmembrane region" description="Helical" evidence="13">
    <location>
        <begin position="85"/>
        <end position="105"/>
    </location>
</feature>
<dbReference type="GO" id="GO:0030150">
    <property type="term" value="P:protein import into mitochondrial matrix"/>
    <property type="evidence" value="ECO:0007669"/>
    <property type="project" value="InterPro"/>
</dbReference>
<dbReference type="InterPro" id="IPR005683">
    <property type="entry name" value="Tom22"/>
</dbReference>
<organism evidence="14 15">
    <name type="scientific">Sordaria brevicollis</name>
    <dbReference type="NCBI Taxonomy" id="83679"/>
    <lineage>
        <taxon>Eukaryota</taxon>
        <taxon>Fungi</taxon>
        <taxon>Dikarya</taxon>
        <taxon>Ascomycota</taxon>
        <taxon>Pezizomycotina</taxon>
        <taxon>Sordariomycetes</taxon>
        <taxon>Sordariomycetidae</taxon>
        <taxon>Sordariales</taxon>
        <taxon>Sordariaceae</taxon>
        <taxon>Sordaria</taxon>
    </lineage>
</organism>
<evidence type="ECO:0000313" key="15">
    <source>
        <dbReference type="Proteomes" id="UP001281003"/>
    </source>
</evidence>
<evidence type="ECO:0000256" key="12">
    <source>
        <dbReference type="SAM" id="MobiDB-lite"/>
    </source>
</evidence>
<keyword evidence="9" id="KW-0496">Mitochondrion</keyword>
<dbReference type="Proteomes" id="UP001281003">
    <property type="component" value="Unassembled WGS sequence"/>
</dbReference>
<gene>
    <name evidence="14" type="ORF">B0T20DRAFT_409308</name>
</gene>
<evidence type="ECO:0000256" key="2">
    <source>
        <dbReference type="ARBA" id="ARBA00009874"/>
    </source>
</evidence>
<proteinExistence type="inferred from homology"/>
<dbReference type="NCBIfam" id="TIGR00986">
    <property type="entry name" value="3a0801s05tom22"/>
    <property type="match status" value="1"/>
</dbReference>
<dbReference type="Pfam" id="PF04281">
    <property type="entry name" value="Tom22"/>
    <property type="match status" value="1"/>
</dbReference>
<keyword evidence="7 13" id="KW-1133">Transmembrane helix</keyword>
<dbReference type="CDD" id="cd22884">
    <property type="entry name" value="TOM22"/>
    <property type="match status" value="1"/>
</dbReference>
<dbReference type="GO" id="GO:0005742">
    <property type="term" value="C:mitochondrial outer membrane translocase complex"/>
    <property type="evidence" value="ECO:0007669"/>
    <property type="project" value="InterPro"/>
</dbReference>
<keyword evidence="11 14" id="KW-0675">Receptor</keyword>
<dbReference type="GO" id="GO:0006886">
    <property type="term" value="P:intracellular protein transport"/>
    <property type="evidence" value="ECO:0007669"/>
    <property type="project" value="InterPro"/>
</dbReference>
<evidence type="ECO:0000256" key="10">
    <source>
        <dbReference type="ARBA" id="ARBA00023136"/>
    </source>
</evidence>
<dbReference type="PANTHER" id="PTHR12504:SF0">
    <property type="entry name" value="MITOCHONDRIAL IMPORT RECEPTOR SUBUNIT TOM22 HOMOLOG"/>
    <property type="match status" value="1"/>
</dbReference>
<keyword evidence="5" id="KW-1000">Mitochondrion outer membrane</keyword>
<evidence type="ECO:0000256" key="9">
    <source>
        <dbReference type="ARBA" id="ARBA00023128"/>
    </source>
</evidence>
<keyword evidence="15" id="KW-1185">Reference proteome</keyword>
<dbReference type="AlphaFoldDB" id="A0AAE0PGM4"/>
<reference evidence="14" key="1">
    <citation type="journal article" date="2023" name="Mol. Phylogenet. Evol.">
        <title>Genome-scale phylogeny and comparative genomics of the fungal order Sordariales.</title>
        <authorList>
            <person name="Hensen N."/>
            <person name="Bonometti L."/>
            <person name="Westerberg I."/>
            <person name="Brannstrom I.O."/>
            <person name="Guillou S."/>
            <person name="Cros-Aarteil S."/>
            <person name="Calhoun S."/>
            <person name="Haridas S."/>
            <person name="Kuo A."/>
            <person name="Mondo S."/>
            <person name="Pangilinan J."/>
            <person name="Riley R."/>
            <person name="LaButti K."/>
            <person name="Andreopoulos B."/>
            <person name="Lipzen A."/>
            <person name="Chen C."/>
            <person name="Yan M."/>
            <person name="Daum C."/>
            <person name="Ng V."/>
            <person name="Clum A."/>
            <person name="Steindorff A."/>
            <person name="Ohm R.A."/>
            <person name="Martin F."/>
            <person name="Silar P."/>
            <person name="Natvig D.O."/>
            <person name="Lalanne C."/>
            <person name="Gautier V."/>
            <person name="Ament-Velasquez S.L."/>
            <person name="Kruys A."/>
            <person name="Hutchinson M.I."/>
            <person name="Powell A.J."/>
            <person name="Barry K."/>
            <person name="Miller A.N."/>
            <person name="Grigoriev I.V."/>
            <person name="Debuchy R."/>
            <person name="Gladieux P."/>
            <person name="Hiltunen Thoren M."/>
            <person name="Johannesson H."/>
        </authorList>
    </citation>
    <scope>NUCLEOTIDE SEQUENCE</scope>
    <source>
        <strain evidence="14">FGSC 1904</strain>
    </source>
</reference>
<comment type="caution">
    <text evidence="14">The sequence shown here is derived from an EMBL/GenBank/DDBJ whole genome shotgun (WGS) entry which is preliminary data.</text>
</comment>
<name>A0AAE0PGM4_SORBR</name>
<evidence type="ECO:0000256" key="13">
    <source>
        <dbReference type="SAM" id="Phobius"/>
    </source>
</evidence>
<feature type="compositionally biased region" description="Acidic residues" evidence="12">
    <location>
        <begin position="19"/>
        <end position="40"/>
    </location>
</feature>
<comment type="subcellular location">
    <subcellularLocation>
        <location evidence="1">Mitochondrion outer membrane</location>
        <topology evidence="1">Single-pass membrane protein</topology>
    </subcellularLocation>
</comment>
<evidence type="ECO:0000256" key="7">
    <source>
        <dbReference type="ARBA" id="ARBA00022989"/>
    </source>
</evidence>
<keyword evidence="6" id="KW-0653">Protein transport</keyword>
<evidence type="ECO:0000256" key="4">
    <source>
        <dbReference type="ARBA" id="ARBA00022692"/>
    </source>
</evidence>
<sequence>MVQLTEVEDEHFTQPQVGPEEDDEDFTDTDSEISVDSDYESQETLADRLHALRDMVSPTTRGWFYHKYETTTNFVKSTLSFAGRAAWAVSVSGLLIGVPFAIAFAEDQNYAAMEQEARMRELGSDVLTAGGAEGQGQTAEKTLAAIGGEGARPAL</sequence>
<evidence type="ECO:0000256" key="5">
    <source>
        <dbReference type="ARBA" id="ARBA00022787"/>
    </source>
</evidence>
<accession>A0AAE0PGM4</accession>
<evidence type="ECO:0000313" key="14">
    <source>
        <dbReference type="EMBL" id="KAK3399135.1"/>
    </source>
</evidence>